<keyword evidence="3" id="KW-1185">Reference proteome</keyword>
<accession>A0A562JK11</accession>
<comment type="caution">
    <text evidence="2">The sequence shown here is derived from an EMBL/GenBank/DDBJ whole genome shotgun (WGS) entry which is preliminary data.</text>
</comment>
<feature type="transmembrane region" description="Helical" evidence="1">
    <location>
        <begin position="276"/>
        <end position="294"/>
    </location>
</feature>
<dbReference type="OrthoDB" id="255482at2"/>
<dbReference type="RefSeq" id="WP_145078564.1">
    <property type="nucleotide sequence ID" value="NZ_DAMBUX010000007.1"/>
</dbReference>
<evidence type="ECO:0000313" key="3">
    <source>
        <dbReference type="Proteomes" id="UP000315343"/>
    </source>
</evidence>
<dbReference type="InterPro" id="IPR006160">
    <property type="entry name" value="SCFA_transpt_AtoE"/>
</dbReference>
<reference evidence="2 3" key="1">
    <citation type="submission" date="2019-07" db="EMBL/GenBank/DDBJ databases">
        <title>Genomic Encyclopedia of Type Strains, Phase I: the one thousand microbial genomes (KMG-I) project.</title>
        <authorList>
            <person name="Kyrpides N."/>
        </authorList>
    </citation>
    <scope>NUCLEOTIDE SEQUENCE [LARGE SCALE GENOMIC DNA]</scope>
    <source>
        <strain evidence="2 3">DSM 13558</strain>
    </source>
</reference>
<organism evidence="2 3">
    <name type="scientific">Sedimentibacter saalensis</name>
    <dbReference type="NCBI Taxonomy" id="130788"/>
    <lineage>
        <taxon>Bacteria</taxon>
        <taxon>Bacillati</taxon>
        <taxon>Bacillota</taxon>
        <taxon>Tissierellia</taxon>
        <taxon>Sedimentibacter</taxon>
    </lineage>
</organism>
<evidence type="ECO:0000313" key="2">
    <source>
        <dbReference type="EMBL" id="TWH83521.1"/>
    </source>
</evidence>
<name>A0A562JK11_9FIRM</name>
<dbReference type="PANTHER" id="PTHR41983:SF2">
    <property type="entry name" value="SHORT-CHAIN FATTY ACID TRANSPORTER-RELATED"/>
    <property type="match status" value="1"/>
</dbReference>
<keyword evidence="1" id="KW-0812">Transmembrane</keyword>
<dbReference type="EMBL" id="VLKH01000001">
    <property type="protein sequence ID" value="TWH83521.1"/>
    <property type="molecule type" value="Genomic_DNA"/>
</dbReference>
<feature type="transmembrane region" description="Helical" evidence="1">
    <location>
        <begin position="56"/>
        <end position="79"/>
    </location>
</feature>
<gene>
    <name evidence="2" type="ORF">LY60_00131</name>
</gene>
<dbReference type="AlphaFoldDB" id="A0A562JK11"/>
<sequence length="453" mass="48701">MFKKFTNGCVYVMNKYLPDAFIFAIVLTIITFIGGVTLTGQSPFQMILHWAGPKGFFGLLSFTMQMVLVLVLGSAMAQAKVFKNLLKKIAKAAKTPVRGIMITAFVSVVACWINWGFGLVIGALLAREIAKEVKGIDYRLLIATAYSGFVVWHGGISGSIPLQVANPGALEKVAPTIFDGTFTIATSNTIFSPMNLFISGIIIFGLPFVCKAMIPDKEHTVEVDPALLVEKEARSEDASKFSPADKMERSKILWIITLAFGFVYIVYNFTQVGLNLSLDFVNFIFLFVGVLLHGNLRNYIDAVNEAAASAAGIILQFPFYAGIMGMMVGANPETGISLAGVISNGFVSISNNVTFPLFSFLSAGIVNFFVPSGGGQWAVQAPIMMPAGHALGVDPAKTAMAIAWGDAWTNMVQPFWALPALSIAGLNAKDVMGYCVITLLFSGIIISAGFLIF</sequence>
<feature type="transmembrane region" description="Helical" evidence="1">
    <location>
        <begin position="99"/>
        <end position="126"/>
    </location>
</feature>
<feature type="transmembrane region" description="Helical" evidence="1">
    <location>
        <begin position="138"/>
        <end position="156"/>
    </location>
</feature>
<keyword evidence="1" id="KW-1133">Transmembrane helix</keyword>
<feature type="transmembrane region" description="Helical" evidence="1">
    <location>
        <begin position="431"/>
        <end position="452"/>
    </location>
</feature>
<dbReference type="GO" id="GO:0005886">
    <property type="term" value="C:plasma membrane"/>
    <property type="evidence" value="ECO:0007669"/>
    <property type="project" value="TreeGrafter"/>
</dbReference>
<feature type="transmembrane region" description="Helical" evidence="1">
    <location>
        <begin position="252"/>
        <end position="270"/>
    </location>
</feature>
<feature type="transmembrane region" description="Helical" evidence="1">
    <location>
        <begin position="20"/>
        <end position="44"/>
    </location>
</feature>
<proteinExistence type="predicted"/>
<keyword evidence="1" id="KW-0472">Membrane</keyword>
<feature type="transmembrane region" description="Helical" evidence="1">
    <location>
        <begin position="306"/>
        <end position="329"/>
    </location>
</feature>
<evidence type="ECO:0000256" key="1">
    <source>
        <dbReference type="SAM" id="Phobius"/>
    </source>
</evidence>
<dbReference type="Pfam" id="PF02667">
    <property type="entry name" value="SCFA_trans"/>
    <property type="match status" value="1"/>
</dbReference>
<dbReference type="PANTHER" id="PTHR41983">
    <property type="entry name" value="SHORT-CHAIN FATTY ACID TRANSPORTER-RELATED"/>
    <property type="match status" value="1"/>
</dbReference>
<dbReference type="Proteomes" id="UP000315343">
    <property type="component" value="Unassembled WGS sequence"/>
</dbReference>
<protein>
    <submittedName>
        <fullName evidence="2">Short-chain fatty acids transporter</fullName>
    </submittedName>
</protein>
<feature type="transmembrane region" description="Helical" evidence="1">
    <location>
        <begin position="349"/>
        <end position="370"/>
    </location>
</feature>
<feature type="transmembrane region" description="Helical" evidence="1">
    <location>
        <begin position="190"/>
        <end position="210"/>
    </location>
</feature>